<feature type="transmembrane region" description="Helical" evidence="5">
    <location>
        <begin position="332"/>
        <end position="353"/>
    </location>
</feature>
<gene>
    <name evidence="7" type="ORF">LEMA_P069710.1</name>
</gene>
<dbReference type="GeneID" id="13288407"/>
<accession>E4ZJ32</accession>
<name>E4ZJ32_LEPMJ</name>
<evidence type="ECO:0000256" key="3">
    <source>
        <dbReference type="ARBA" id="ARBA00022989"/>
    </source>
</evidence>
<proteinExistence type="predicted"/>
<keyword evidence="8" id="KW-1185">Reference proteome</keyword>
<dbReference type="AlphaFoldDB" id="E4ZJ32"/>
<feature type="transmembrane region" description="Helical" evidence="5">
    <location>
        <begin position="129"/>
        <end position="149"/>
    </location>
</feature>
<protein>
    <recommendedName>
        <fullName evidence="6">G-protein coupled receptors family 1 profile domain-containing protein</fullName>
    </recommendedName>
</protein>
<dbReference type="InterPro" id="IPR017452">
    <property type="entry name" value="GPCR_Rhodpsn_7TM"/>
</dbReference>
<sequence>MSATEGLAAWDAAISIPTLFGSLLSMCSTATVILLWIFARGKKRRDFRYALILNLTVTEFMNSLNNSVSGIVVVSNRRAPIPGLLCNINGWAGQFSVVAVDFSVLAITVVTLLTIQLRSSIIYASTSTKALICLAIWVVPLCNSIIALVNNYYGPVSGNWCWIEKRFTRERYALNHGWRISIFFISVCTYAYVFYYMVRRFRPQSLSSLSASSFNEFEHELDARRRNGGVLAGCVTPPVNPPEQVGKPSPKDSGNILGQGVSFNLARFDKEPAVLHGPEDIHQGINASGTPDPERLAFSNKEFGGNDLQGLPTAELPGRRPSRSTRTIDREVWRMLLLNMYPVTYLVLWLPGMLNRLTEGLGHNIRALVILQSSTQFIGFANATVYIYQEHGKDLRTFWDTIRTRKAPRHEVLPEVNRPPPRRWNTITI</sequence>
<dbReference type="EMBL" id="FP929072">
    <property type="protein sequence ID" value="CBX91463.1"/>
    <property type="molecule type" value="Genomic_DNA"/>
</dbReference>
<dbReference type="VEuPathDB" id="FungiDB:LEMA_P069710.1"/>
<feature type="transmembrane region" description="Helical" evidence="5">
    <location>
        <begin position="12"/>
        <end position="39"/>
    </location>
</feature>
<feature type="domain" description="G-protein coupled receptors family 1 profile" evidence="6">
    <location>
        <begin position="30"/>
        <end position="386"/>
    </location>
</feature>
<dbReference type="GO" id="GO:0005886">
    <property type="term" value="C:plasma membrane"/>
    <property type="evidence" value="ECO:0007669"/>
    <property type="project" value="TreeGrafter"/>
</dbReference>
<evidence type="ECO:0000256" key="5">
    <source>
        <dbReference type="SAM" id="Phobius"/>
    </source>
</evidence>
<dbReference type="HOGENOM" id="CLU_032576_0_1_1"/>
<evidence type="ECO:0000256" key="2">
    <source>
        <dbReference type="ARBA" id="ARBA00022692"/>
    </source>
</evidence>
<dbReference type="PANTHER" id="PTHR23112">
    <property type="entry name" value="G PROTEIN-COUPLED RECEPTOR 157-RELATED"/>
    <property type="match status" value="1"/>
</dbReference>
<evidence type="ECO:0000256" key="1">
    <source>
        <dbReference type="ARBA" id="ARBA00004141"/>
    </source>
</evidence>
<dbReference type="Gene3D" id="1.20.1070.10">
    <property type="entry name" value="Rhodopsin 7-helix transmembrane proteins"/>
    <property type="match status" value="1"/>
</dbReference>
<organism evidence="8">
    <name type="scientific">Leptosphaeria maculans (strain JN3 / isolate v23.1.3 / race Av1-4-5-6-7-8)</name>
    <name type="common">Blackleg fungus</name>
    <name type="synonym">Phoma lingam</name>
    <dbReference type="NCBI Taxonomy" id="985895"/>
    <lineage>
        <taxon>Eukaryota</taxon>
        <taxon>Fungi</taxon>
        <taxon>Dikarya</taxon>
        <taxon>Ascomycota</taxon>
        <taxon>Pezizomycotina</taxon>
        <taxon>Dothideomycetes</taxon>
        <taxon>Pleosporomycetidae</taxon>
        <taxon>Pleosporales</taxon>
        <taxon>Pleosporineae</taxon>
        <taxon>Leptosphaeriaceae</taxon>
        <taxon>Plenodomus</taxon>
        <taxon>Plenodomus lingam/Leptosphaeria maculans species complex</taxon>
    </lineage>
</organism>
<keyword evidence="4 5" id="KW-0472">Membrane</keyword>
<dbReference type="OrthoDB" id="100006at2759"/>
<dbReference type="Proteomes" id="UP000002668">
    <property type="component" value="Genome"/>
</dbReference>
<keyword evidence="3 5" id="KW-1133">Transmembrane helix</keyword>
<comment type="subcellular location">
    <subcellularLocation>
        <location evidence="1">Membrane</location>
        <topology evidence="1">Multi-pass membrane protein</topology>
    </subcellularLocation>
</comment>
<dbReference type="Pfam" id="PF11710">
    <property type="entry name" value="Git3"/>
    <property type="match status" value="1"/>
</dbReference>
<evidence type="ECO:0000256" key="4">
    <source>
        <dbReference type="ARBA" id="ARBA00023136"/>
    </source>
</evidence>
<feature type="transmembrane region" description="Helical" evidence="5">
    <location>
        <begin position="365"/>
        <end position="388"/>
    </location>
</feature>
<dbReference type="InParanoid" id="E4ZJ32"/>
<feature type="transmembrane region" description="Helical" evidence="5">
    <location>
        <begin position="51"/>
        <end position="75"/>
    </location>
</feature>
<dbReference type="PROSITE" id="PS50262">
    <property type="entry name" value="G_PROTEIN_RECEP_F1_2"/>
    <property type="match status" value="1"/>
</dbReference>
<evidence type="ECO:0000259" key="6">
    <source>
        <dbReference type="PROSITE" id="PS50262"/>
    </source>
</evidence>
<dbReference type="SUPFAM" id="SSF81321">
    <property type="entry name" value="Family A G protein-coupled receptor-like"/>
    <property type="match status" value="1"/>
</dbReference>
<dbReference type="OMA" id="MYPVTYL"/>
<keyword evidence="2 5" id="KW-0812">Transmembrane</keyword>
<reference evidence="8" key="1">
    <citation type="journal article" date="2011" name="Nat. Commun.">
        <title>Effector diversification within compartments of the Leptosphaeria maculans genome affected by Repeat-Induced Point mutations.</title>
        <authorList>
            <person name="Rouxel T."/>
            <person name="Grandaubert J."/>
            <person name="Hane J.K."/>
            <person name="Hoede C."/>
            <person name="van de Wouw A.P."/>
            <person name="Couloux A."/>
            <person name="Dominguez V."/>
            <person name="Anthouard V."/>
            <person name="Bally P."/>
            <person name="Bourras S."/>
            <person name="Cozijnsen A.J."/>
            <person name="Ciuffetti L.M."/>
            <person name="Degrave A."/>
            <person name="Dilmaghani A."/>
            <person name="Duret L."/>
            <person name="Fudal I."/>
            <person name="Goodwin S.B."/>
            <person name="Gout L."/>
            <person name="Glaser N."/>
            <person name="Linglin J."/>
            <person name="Kema G.H.J."/>
            <person name="Lapalu N."/>
            <person name="Lawrence C.B."/>
            <person name="May K."/>
            <person name="Meyer M."/>
            <person name="Ollivier B."/>
            <person name="Poulain J."/>
            <person name="Schoch C.L."/>
            <person name="Simon A."/>
            <person name="Spatafora J.W."/>
            <person name="Stachowiak A."/>
            <person name="Turgeon B.G."/>
            <person name="Tyler B.M."/>
            <person name="Vincent D."/>
            <person name="Weissenbach J."/>
            <person name="Amselem J."/>
            <person name="Quesneville H."/>
            <person name="Oliver R.P."/>
            <person name="Wincker P."/>
            <person name="Balesdent M.-H."/>
            <person name="Howlett B.J."/>
        </authorList>
    </citation>
    <scope>NUCLEOTIDE SEQUENCE [LARGE SCALE GENOMIC DNA]</scope>
    <source>
        <strain evidence="8">JN3 / isolate v23.1.3 / race Av1-4-5-6-7-8</strain>
    </source>
</reference>
<feature type="transmembrane region" description="Helical" evidence="5">
    <location>
        <begin position="95"/>
        <end position="117"/>
    </location>
</feature>
<dbReference type="RefSeq" id="XP_003834828.1">
    <property type="nucleotide sequence ID" value="XM_003834780.1"/>
</dbReference>
<dbReference type="PANTHER" id="PTHR23112:SF37">
    <property type="entry name" value="G PROTEIN-COUPLED RECEPTOR GPR1"/>
    <property type="match status" value="1"/>
</dbReference>
<dbReference type="GO" id="GO:0007189">
    <property type="term" value="P:adenylate cyclase-activating G protein-coupled receptor signaling pathway"/>
    <property type="evidence" value="ECO:0007669"/>
    <property type="project" value="TreeGrafter"/>
</dbReference>
<dbReference type="InterPro" id="IPR023041">
    <property type="entry name" value="Glucose_rcpt_Git3-like_N"/>
</dbReference>
<evidence type="ECO:0000313" key="8">
    <source>
        <dbReference type="Proteomes" id="UP000002668"/>
    </source>
</evidence>
<feature type="transmembrane region" description="Helical" evidence="5">
    <location>
        <begin position="178"/>
        <end position="198"/>
    </location>
</feature>
<dbReference type="eggNOG" id="ENOG502SIRC">
    <property type="taxonomic scope" value="Eukaryota"/>
</dbReference>
<dbReference type="GO" id="GO:0004930">
    <property type="term" value="F:G protein-coupled receptor activity"/>
    <property type="evidence" value="ECO:0007669"/>
    <property type="project" value="TreeGrafter"/>
</dbReference>
<evidence type="ECO:0000313" key="7">
    <source>
        <dbReference type="EMBL" id="CBX91463.1"/>
    </source>
</evidence>